<dbReference type="OrthoDB" id="1935035at2"/>
<dbReference type="AlphaFoldDB" id="I7LIE6"/>
<dbReference type="STRING" id="857293.CAAU_0793"/>
<keyword evidence="1" id="KW-0175">Coiled coil</keyword>
<feature type="coiled-coil region" evidence="1">
    <location>
        <begin position="24"/>
        <end position="124"/>
    </location>
</feature>
<protein>
    <submittedName>
        <fullName evidence="2">Uncharacterized protein</fullName>
    </submittedName>
</protein>
<name>I7LIE6_9CLOT</name>
<dbReference type="RefSeq" id="WP_008908153.1">
    <property type="nucleotide sequence ID" value="NZ_CAKP01000036.1"/>
</dbReference>
<dbReference type="eggNOG" id="ENOG5030GUJ">
    <property type="taxonomic scope" value="Bacteria"/>
</dbReference>
<gene>
    <name evidence="2" type="ORF">CAAU_0793</name>
</gene>
<dbReference type="SUPFAM" id="SSF88659">
    <property type="entry name" value="Sigma3 and sigma4 domains of RNA polymerase sigma factors"/>
    <property type="match status" value="1"/>
</dbReference>
<dbReference type="EMBL" id="CAKP01000036">
    <property type="protein sequence ID" value="CCJ32877.1"/>
    <property type="molecule type" value="Genomic_DNA"/>
</dbReference>
<sequence>MIKDEIFRKTEGMLYRYYEKLKLKDKLNYRIEVLQNKIHRLEQDIKNCNIVLDGEIKAIDYSKDKIQSGAVNSNIECELEKAIDKLERELKQTKIKLIKTKIRLSQIEDEISSIEFAITQLSEEAKKLIELKYGTWPKLSNIEIGLRMNIAEATVRRKRKEVVEAIAKWMNIS</sequence>
<dbReference type="Proteomes" id="UP000007652">
    <property type="component" value="Unassembled WGS sequence"/>
</dbReference>
<evidence type="ECO:0000256" key="1">
    <source>
        <dbReference type="SAM" id="Coils"/>
    </source>
</evidence>
<evidence type="ECO:0000313" key="2">
    <source>
        <dbReference type="EMBL" id="CCJ32877.1"/>
    </source>
</evidence>
<accession>I7LIE6</accession>
<comment type="caution">
    <text evidence="2">The sequence shown here is derived from an EMBL/GenBank/DDBJ whole genome shotgun (WGS) entry which is preliminary data.</text>
</comment>
<organism evidence="2 3">
    <name type="scientific">Caloramator australicus RC3</name>
    <dbReference type="NCBI Taxonomy" id="857293"/>
    <lineage>
        <taxon>Bacteria</taxon>
        <taxon>Bacillati</taxon>
        <taxon>Bacillota</taxon>
        <taxon>Clostridia</taxon>
        <taxon>Eubacteriales</taxon>
        <taxon>Clostridiaceae</taxon>
        <taxon>Caloramator</taxon>
    </lineage>
</organism>
<dbReference type="InterPro" id="IPR013324">
    <property type="entry name" value="RNA_pol_sigma_r3/r4-like"/>
</dbReference>
<evidence type="ECO:0000313" key="3">
    <source>
        <dbReference type="Proteomes" id="UP000007652"/>
    </source>
</evidence>
<proteinExistence type="predicted"/>
<keyword evidence="3" id="KW-1185">Reference proteome</keyword>
<reference evidence="2 3" key="1">
    <citation type="journal article" date="2011" name="J. Bacteriol.">
        <title>Draft genome sequence of Caloramator australicus strain RC3T, a thermoanaerobe from the Great Artesian Basin of Australia.</title>
        <authorList>
            <person name="Ogg C.D."/>
            <person name="Patel B.K.C."/>
        </authorList>
    </citation>
    <scope>NUCLEOTIDE SEQUENCE [LARGE SCALE GENOMIC DNA]</scope>
    <source>
        <strain evidence="2 3">RC3</strain>
    </source>
</reference>